<dbReference type="InterPro" id="IPR003749">
    <property type="entry name" value="ThiS/MoaD-like"/>
</dbReference>
<dbReference type="NCBIfam" id="TIGR01683">
    <property type="entry name" value="thiS"/>
    <property type="match status" value="1"/>
</dbReference>
<dbReference type="InterPro" id="IPR012675">
    <property type="entry name" value="Beta-grasp_dom_sf"/>
</dbReference>
<gene>
    <name evidence="1" type="ordered locus">Bcell_0763</name>
</gene>
<dbReference type="RefSeq" id="WP_013487385.1">
    <property type="nucleotide sequence ID" value="NC_014829.1"/>
</dbReference>
<protein>
    <submittedName>
        <fullName evidence="1">Thiamine biosynthesis protein ThiS</fullName>
    </submittedName>
</protein>
<dbReference type="CDD" id="cd00565">
    <property type="entry name" value="Ubl_ThiS"/>
    <property type="match status" value="1"/>
</dbReference>
<reference evidence="1 2" key="1">
    <citation type="submission" date="2010-12" db="EMBL/GenBank/DDBJ databases">
        <title>Complete sequence of Bacillus cellulosilyticus DSM 2522.</title>
        <authorList>
            <consortium name="US DOE Joint Genome Institute"/>
            <person name="Lucas S."/>
            <person name="Copeland A."/>
            <person name="Lapidus A."/>
            <person name="Cheng J.-F."/>
            <person name="Bruce D."/>
            <person name="Goodwin L."/>
            <person name="Pitluck S."/>
            <person name="Chertkov O."/>
            <person name="Detter J.C."/>
            <person name="Han C."/>
            <person name="Tapia R."/>
            <person name="Land M."/>
            <person name="Hauser L."/>
            <person name="Jeffries C."/>
            <person name="Kyrpides N."/>
            <person name="Ivanova N."/>
            <person name="Mikhailova N."/>
            <person name="Brumm P."/>
            <person name="Mead D."/>
            <person name="Woyke T."/>
        </authorList>
    </citation>
    <scope>NUCLEOTIDE SEQUENCE [LARGE SCALE GENOMIC DNA]</scope>
    <source>
        <strain evidence="2">ATCC 21833 / DSM 2522 / FERM P-1141 / JCM 9156 / N-4</strain>
    </source>
</reference>
<proteinExistence type="predicted"/>
<dbReference type="Pfam" id="PF02597">
    <property type="entry name" value="ThiS"/>
    <property type="match status" value="1"/>
</dbReference>
<dbReference type="SUPFAM" id="SSF54285">
    <property type="entry name" value="MoaD/ThiS"/>
    <property type="match status" value="1"/>
</dbReference>
<dbReference type="InterPro" id="IPR016155">
    <property type="entry name" value="Mopterin_synth/thiamin_S_b"/>
</dbReference>
<dbReference type="PANTHER" id="PTHR34472">
    <property type="entry name" value="SULFUR CARRIER PROTEIN THIS"/>
    <property type="match status" value="1"/>
</dbReference>
<dbReference type="HOGENOM" id="CLU_174611_3_0_9"/>
<organism evidence="1 2">
    <name type="scientific">Evansella cellulosilytica (strain ATCC 21833 / DSM 2522 / FERM P-1141 / JCM 9156 / N-4)</name>
    <name type="common">Bacillus cellulosilyticus</name>
    <dbReference type="NCBI Taxonomy" id="649639"/>
    <lineage>
        <taxon>Bacteria</taxon>
        <taxon>Bacillati</taxon>
        <taxon>Bacillota</taxon>
        <taxon>Bacilli</taxon>
        <taxon>Bacillales</taxon>
        <taxon>Bacillaceae</taxon>
        <taxon>Evansella</taxon>
    </lineage>
</organism>
<keyword evidence="2" id="KW-1185">Reference proteome</keyword>
<dbReference type="InterPro" id="IPR010035">
    <property type="entry name" value="Thi_S"/>
</dbReference>
<dbReference type="KEGG" id="bco:Bcell_0763"/>
<dbReference type="Gene3D" id="3.10.20.30">
    <property type="match status" value="1"/>
</dbReference>
<dbReference type="OrthoDB" id="9798559at2"/>
<dbReference type="STRING" id="649639.Bcell_0763"/>
<dbReference type="eggNOG" id="COG2104">
    <property type="taxonomic scope" value="Bacteria"/>
</dbReference>
<dbReference type="PANTHER" id="PTHR34472:SF1">
    <property type="entry name" value="SULFUR CARRIER PROTEIN THIS"/>
    <property type="match status" value="1"/>
</dbReference>
<dbReference type="AlphaFoldDB" id="E6U040"/>
<name>E6U040_EVAC2</name>
<sequence length="66" mass="7358">MVVQVNGKSNELPENMTIAQLLTHFELDKKVVIVELNEMIIDKDHHANTTIKDGDKLELVQFVGGG</sequence>
<evidence type="ECO:0000313" key="1">
    <source>
        <dbReference type="EMBL" id="ADU29044.1"/>
    </source>
</evidence>
<accession>E6U040</accession>
<dbReference type="EMBL" id="CP002394">
    <property type="protein sequence ID" value="ADU29044.1"/>
    <property type="molecule type" value="Genomic_DNA"/>
</dbReference>
<evidence type="ECO:0000313" key="2">
    <source>
        <dbReference type="Proteomes" id="UP000001401"/>
    </source>
</evidence>
<dbReference type="Proteomes" id="UP000001401">
    <property type="component" value="Chromosome"/>
</dbReference>